<keyword evidence="1" id="KW-0812">Transmembrane</keyword>
<evidence type="ECO:0000313" key="3">
    <source>
        <dbReference type="Proteomes" id="UP000287533"/>
    </source>
</evidence>
<name>A0A430FLC7_9BIFI</name>
<evidence type="ECO:0000256" key="1">
    <source>
        <dbReference type="SAM" id="Phobius"/>
    </source>
</evidence>
<keyword evidence="1" id="KW-0472">Membrane</keyword>
<dbReference type="AlphaFoldDB" id="A0A430FLC7"/>
<sequence length="217" mass="23363">MNMSDMPLVAAIATMLWLLLCRMKPVRRLIGDRSVFDSDNAGSPADHVGIAAVIAAVNAHVRAGGNAVDEFERHMGHAFATNTLTYSRIRAVLMKRRREGENDRQVAVIAAELAAACALSDRTGCSLAHCLDVVGADHRRLRMLADLRRSAFAVPQATVVLLSILPLGAVLLGELFGADPLRFLFGTVQGNACLVVGCFAYVLGVSWMTVMMRDTQG</sequence>
<gene>
    <name evidence="2" type="ORF">D2E25_0960</name>
</gene>
<reference evidence="2 3" key="1">
    <citation type="submission" date="2018-09" db="EMBL/GenBank/DDBJ databases">
        <title>Characterization of the phylogenetic diversity of five novel species belonging to the genus Bifidobacterium.</title>
        <authorList>
            <person name="Lugli G.A."/>
            <person name="Duranti S."/>
            <person name="Milani C."/>
        </authorList>
    </citation>
    <scope>NUCLEOTIDE SEQUENCE [LARGE SCALE GENOMIC DNA]</scope>
    <source>
        <strain evidence="2 3">2034B</strain>
    </source>
</reference>
<keyword evidence="1" id="KW-1133">Transmembrane helix</keyword>
<comment type="caution">
    <text evidence="2">The sequence shown here is derived from an EMBL/GenBank/DDBJ whole genome shotgun (WGS) entry which is preliminary data.</text>
</comment>
<protein>
    <submittedName>
        <fullName evidence="2">Ppilus assembly protein</fullName>
    </submittedName>
</protein>
<evidence type="ECO:0000313" key="2">
    <source>
        <dbReference type="EMBL" id="RSX53637.1"/>
    </source>
</evidence>
<accession>A0A430FLC7</accession>
<keyword evidence="3" id="KW-1185">Reference proteome</keyword>
<organism evidence="2 3">
    <name type="scientific">Bifidobacterium goeldii</name>
    <dbReference type="NCBI Taxonomy" id="2306975"/>
    <lineage>
        <taxon>Bacteria</taxon>
        <taxon>Bacillati</taxon>
        <taxon>Actinomycetota</taxon>
        <taxon>Actinomycetes</taxon>
        <taxon>Bifidobacteriales</taxon>
        <taxon>Bifidobacteriaceae</taxon>
        <taxon>Bifidobacterium</taxon>
    </lineage>
</organism>
<proteinExistence type="predicted"/>
<dbReference type="EMBL" id="QXGL01000002">
    <property type="protein sequence ID" value="RSX53637.1"/>
    <property type="molecule type" value="Genomic_DNA"/>
</dbReference>
<feature type="transmembrane region" description="Helical" evidence="1">
    <location>
        <begin position="150"/>
        <end position="171"/>
    </location>
</feature>
<dbReference type="Proteomes" id="UP000287533">
    <property type="component" value="Unassembled WGS sequence"/>
</dbReference>
<feature type="transmembrane region" description="Helical" evidence="1">
    <location>
        <begin position="183"/>
        <end position="203"/>
    </location>
</feature>